<dbReference type="InterPro" id="IPR036047">
    <property type="entry name" value="F-box-like_dom_sf"/>
</dbReference>
<dbReference type="STRING" id="1088818.A0A2H9ZU96"/>
<dbReference type="SMART" id="SM00367">
    <property type="entry name" value="LRR_CC"/>
    <property type="match status" value="3"/>
</dbReference>
<evidence type="ECO:0000256" key="1">
    <source>
        <dbReference type="SAM" id="MobiDB-lite"/>
    </source>
</evidence>
<sequence>MITFYAKDYAKKFEESDREVADGRPKAVAELSGYELVIWHWQLSKYILELSCRSIAGFTLWAFAGPRFCSMELSNSDFCSYIAVLMVDVAIFLHVASDLINGFDLPAFRAGETEETGEAMAESGGERRITHLQDLPEAVLVHVFFLVGDVRSRNAMALTCRKWLLTERTTRTSLSLRGNVRNLFLLPTCFASVTHLDLSFLSPWGHPFLADADHDNHFLIAYRLQQAFPAVTSLTVYARTSSTLQSLASLLPSLRHVSLVRWHPRPLQDPGSDLSLLLSASLNLESLDLSRFYCWAEDVPIALANYPAVAAAITHLNLLSSSMYEGFRCSELLTIATACPNLRHLLIPCIFNPRYLDFVDDDALSALAASCPSLSILHLIDPSTLSPARPIPSLEDPSTSHNHSRITRAGLENLFSALPHIVDFALDLCHKVLDSGPALEALSRRSRVRSLKLGKLQGICKAAGLHLDGVAICGGLRDLCIKNSEDLTDSSLSAIARGCQQLSRFEIYGCKKVTEAGIKKFSGMLRSTLKEVMISSCQNLNAACSLRALEPIRDRIERLHIDCIWGKPGDKLPLPLPQLLPESDDSDVDESNYEGNSSTKKKCKYSYQTNSNKNGGNTFWCKTWDRLRRLSVWIPAGELLSPLPGAGLEDCPELEEINIKVEGDCRTCPRPSQPVFGLSTLALYPQLSKMKLDCGEAIGYALTAPTGHLDLSLWERFYLHGVGDLNLYELDYWPPQDREVNQRSISLPASGLIQGCLSLRKLFIHGTAHEHFMRFFLGMPNLRDVQLREDYYPAPDTDTSTEMRADSCSRFEDALNSRVIPD</sequence>
<organism evidence="2 3">
    <name type="scientific">Apostasia shenzhenica</name>
    <dbReference type="NCBI Taxonomy" id="1088818"/>
    <lineage>
        <taxon>Eukaryota</taxon>
        <taxon>Viridiplantae</taxon>
        <taxon>Streptophyta</taxon>
        <taxon>Embryophyta</taxon>
        <taxon>Tracheophyta</taxon>
        <taxon>Spermatophyta</taxon>
        <taxon>Magnoliopsida</taxon>
        <taxon>Liliopsida</taxon>
        <taxon>Asparagales</taxon>
        <taxon>Orchidaceae</taxon>
        <taxon>Apostasioideae</taxon>
        <taxon>Apostasia</taxon>
    </lineage>
</organism>
<dbReference type="AlphaFoldDB" id="A0A2H9ZU96"/>
<dbReference type="OrthoDB" id="550575at2759"/>
<evidence type="ECO:0000313" key="3">
    <source>
        <dbReference type="Proteomes" id="UP000236161"/>
    </source>
</evidence>
<dbReference type="InterPro" id="IPR006553">
    <property type="entry name" value="Leu-rich_rpt_Cys-con_subtyp"/>
</dbReference>
<proteinExistence type="predicted"/>
<reference evidence="2 3" key="1">
    <citation type="journal article" date="2017" name="Nature">
        <title>The Apostasia genome and the evolution of orchids.</title>
        <authorList>
            <person name="Zhang G.Q."/>
            <person name="Liu K.W."/>
            <person name="Li Z."/>
            <person name="Lohaus R."/>
            <person name="Hsiao Y.Y."/>
            <person name="Niu S.C."/>
            <person name="Wang J.Y."/>
            <person name="Lin Y.C."/>
            <person name="Xu Q."/>
            <person name="Chen L.J."/>
            <person name="Yoshida K."/>
            <person name="Fujiwara S."/>
            <person name="Wang Z.W."/>
            <person name="Zhang Y.Q."/>
            <person name="Mitsuda N."/>
            <person name="Wang M."/>
            <person name="Liu G.H."/>
            <person name="Pecoraro L."/>
            <person name="Huang H.X."/>
            <person name="Xiao X.J."/>
            <person name="Lin M."/>
            <person name="Wu X.Y."/>
            <person name="Wu W.L."/>
            <person name="Chen Y.Y."/>
            <person name="Chang S.B."/>
            <person name="Sakamoto S."/>
            <person name="Ohme-Takagi M."/>
            <person name="Yagi M."/>
            <person name="Zeng S.J."/>
            <person name="Shen C.Y."/>
            <person name="Yeh C.M."/>
            <person name="Luo Y.B."/>
            <person name="Tsai W.C."/>
            <person name="Van de Peer Y."/>
            <person name="Liu Z.J."/>
        </authorList>
    </citation>
    <scope>NUCLEOTIDE SEQUENCE [LARGE SCALE GENOMIC DNA]</scope>
    <source>
        <strain evidence="3">cv. Shenzhen</strain>
        <tissue evidence="2">Stem</tissue>
    </source>
</reference>
<dbReference type="PANTHER" id="PTHR13318">
    <property type="entry name" value="PARTNER OF PAIRED, ISOFORM B-RELATED"/>
    <property type="match status" value="1"/>
</dbReference>
<evidence type="ECO:0000313" key="2">
    <source>
        <dbReference type="EMBL" id="PKA46871.1"/>
    </source>
</evidence>
<accession>A0A2H9ZU96</accession>
<dbReference type="SUPFAM" id="SSF81383">
    <property type="entry name" value="F-box domain"/>
    <property type="match status" value="1"/>
</dbReference>
<feature type="compositionally biased region" description="Acidic residues" evidence="1">
    <location>
        <begin position="582"/>
        <end position="592"/>
    </location>
</feature>
<dbReference type="GO" id="GO:0005634">
    <property type="term" value="C:nucleus"/>
    <property type="evidence" value="ECO:0007669"/>
    <property type="project" value="TreeGrafter"/>
</dbReference>
<dbReference type="GO" id="GO:0031146">
    <property type="term" value="P:SCF-dependent proteasomal ubiquitin-dependent protein catabolic process"/>
    <property type="evidence" value="ECO:0007669"/>
    <property type="project" value="TreeGrafter"/>
</dbReference>
<name>A0A2H9ZU96_9ASPA</name>
<feature type="region of interest" description="Disordered" evidence="1">
    <location>
        <begin position="576"/>
        <end position="600"/>
    </location>
</feature>
<gene>
    <name evidence="2" type="primary">MAX2A</name>
    <name evidence="2" type="ORF">AXF42_Ash015765</name>
</gene>
<dbReference type="EMBL" id="KZ453894">
    <property type="protein sequence ID" value="PKA46871.1"/>
    <property type="molecule type" value="Genomic_DNA"/>
</dbReference>
<dbReference type="InterPro" id="IPR032675">
    <property type="entry name" value="LRR_dom_sf"/>
</dbReference>
<dbReference type="SUPFAM" id="SSF52047">
    <property type="entry name" value="RNI-like"/>
    <property type="match status" value="1"/>
</dbReference>
<dbReference type="CDD" id="cd22159">
    <property type="entry name" value="F-box_AtTIR1-like"/>
    <property type="match status" value="1"/>
</dbReference>
<protein>
    <submittedName>
        <fullName evidence="2">F-box/LRR-repeat MAX2 like A</fullName>
    </submittedName>
</protein>
<dbReference type="Proteomes" id="UP000236161">
    <property type="component" value="Unassembled WGS sequence"/>
</dbReference>
<dbReference type="Gene3D" id="3.80.10.10">
    <property type="entry name" value="Ribonuclease Inhibitor"/>
    <property type="match status" value="1"/>
</dbReference>
<dbReference type="GO" id="GO:0019005">
    <property type="term" value="C:SCF ubiquitin ligase complex"/>
    <property type="evidence" value="ECO:0007669"/>
    <property type="project" value="TreeGrafter"/>
</dbReference>
<dbReference type="PANTHER" id="PTHR13318:SF148">
    <property type="entry name" value="F-BOX PROTEIN MAX2"/>
    <property type="match status" value="1"/>
</dbReference>
<keyword evidence="3" id="KW-1185">Reference proteome</keyword>